<evidence type="ECO:0000313" key="1">
    <source>
        <dbReference type="EMBL" id="APW63489.1"/>
    </source>
</evidence>
<dbReference type="EMBL" id="CP019082">
    <property type="protein sequence ID" value="APW63489.1"/>
    <property type="molecule type" value="Genomic_DNA"/>
</dbReference>
<dbReference type="Proteomes" id="UP000186309">
    <property type="component" value="Chromosome"/>
</dbReference>
<proteinExistence type="predicted"/>
<dbReference type="STRING" id="1387353.BSF38_05060"/>
<evidence type="ECO:0000313" key="2">
    <source>
        <dbReference type="Proteomes" id="UP000186309"/>
    </source>
</evidence>
<keyword evidence="2" id="KW-1185">Reference proteome</keyword>
<dbReference type="KEGG" id="pbor:BSF38_05060"/>
<accession>A0A1U7CX73</accession>
<name>A0A1U7CX73_9BACT</name>
<organism evidence="1 2">
    <name type="scientific">Paludisphaera borealis</name>
    <dbReference type="NCBI Taxonomy" id="1387353"/>
    <lineage>
        <taxon>Bacteria</taxon>
        <taxon>Pseudomonadati</taxon>
        <taxon>Planctomycetota</taxon>
        <taxon>Planctomycetia</taxon>
        <taxon>Isosphaerales</taxon>
        <taxon>Isosphaeraceae</taxon>
        <taxon>Paludisphaera</taxon>
    </lineage>
</organism>
<dbReference type="AlphaFoldDB" id="A0A1U7CX73"/>
<gene>
    <name evidence="1" type="ORF">BSF38_05060</name>
</gene>
<reference evidence="2" key="1">
    <citation type="submission" date="2016-12" db="EMBL/GenBank/DDBJ databases">
        <title>Comparative genomics of four Isosphaeraceae planctomycetes: a common pool of plasmids and glycoside hydrolase genes.</title>
        <authorList>
            <person name="Ivanova A."/>
        </authorList>
    </citation>
    <scope>NUCLEOTIDE SEQUENCE [LARGE SCALE GENOMIC DNA]</scope>
    <source>
        <strain evidence="2">PX4</strain>
    </source>
</reference>
<sequence>MNLLDFFRKGRSWRYIPLGGDVDRAVMSVALLVDDEAAFRAKAREVAERLGSSAIPKLRWRFHRSTAAPPGFTIRERGLTAWMSYWQFAIFEIVYNFREQALPMLRKVAFGEYDWTQGNAIEVMCRLAAEGIDRDRTLADLKKKMPGMRDEALGYAAAPLLQLAKYDLRLAAVVDELRQVDEFENAVRDIIATDQP</sequence>
<protein>
    <submittedName>
        <fullName evidence="1">Uncharacterized protein</fullName>
    </submittedName>
</protein>